<gene>
    <name evidence="1" type="ORF">LCGC14_0294850</name>
</gene>
<name>A0A0F9U939_9ZZZZ</name>
<dbReference type="AlphaFoldDB" id="A0A0F9U939"/>
<comment type="caution">
    <text evidence="1">The sequence shown here is derived from an EMBL/GenBank/DDBJ whole genome shotgun (WGS) entry which is preliminary data.</text>
</comment>
<organism evidence="1">
    <name type="scientific">marine sediment metagenome</name>
    <dbReference type="NCBI Taxonomy" id="412755"/>
    <lineage>
        <taxon>unclassified sequences</taxon>
        <taxon>metagenomes</taxon>
        <taxon>ecological metagenomes</taxon>
    </lineage>
</organism>
<dbReference type="EMBL" id="LAZR01000179">
    <property type="protein sequence ID" value="KKN83832.1"/>
    <property type="molecule type" value="Genomic_DNA"/>
</dbReference>
<reference evidence="1" key="1">
    <citation type="journal article" date="2015" name="Nature">
        <title>Complex archaea that bridge the gap between prokaryotes and eukaryotes.</title>
        <authorList>
            <person name="Spang A."/>
            <person name="Saw J.H."/>
            <person name="Jorgensen S.L."/>
            <person name="Zaremba-Niedzwiedzka K."/>
            <person name="Martijn J."/>
            <person name="Lind A.E."/>
            <person name="van Eijk R."/>
            <person name="Schleper C."/>
            <person name="Guy L."/>
            <person name="Ettema T.J."/>
        </authorList>
    </citation>
    <scope>NUCLEOTIDE SEQUENCE</scope>
</reference>
<proteinExistence type="predicted"/>
<evidence type="ECO:0000313" key="1">
    <source>
        <dbReference type="EMBL" id="KKN83832.1"/>
    </source>
</evidence>
<protein>
    <submittedName>
        <fullName evidence="1">Uncharacterized protein</fullName>
    </submittedName>
</protein>
<sequence length="103" mass="11356">MTEPLQGHIKAPFDSDDFPKTILVQGTSDIEHSDCGKCGKPAKDWPFERGYHPNSRPGTMYQAELFCTTCFPFSYNGKTGKLVDAYTGEGSIGSFNVRVNLDS</sequence>
<accession>A0A0F9U939</accession>